<accession>A0A0N5AJL7</accession>
<name>A0A0N5AJL7_9BILA</name>
<evidence type="ECO:0000313" key="2">
    <source>
        <dbReference type="Proteomes" id="UP000046393"/>
    </source>
</evidence>
<feature type="transmembrane region" description="Helical" evidence="1">
    <location>
        <begin position="402"/>
        <end position="426"/>
    </location>
</feature>
<keyword evidence="1" id="KW-0812">Transmembrane</keyword>
<sequence length="469" mass="54124">MTKAVLARFQIRVTAQNLLSPENVATRLLRFKVRDLDDNVPVFYDETNLLPVVLKYNNQTSDGNHSIGIVHAFDKDSWPYNATFYYLLPICNIILRAGSNKDNKFAVNKNTGELFVNKPEKLTESEYRLCVFASSQNLSQAPDLQFDSRNISMTLLDVEILTPKQYEPKQQITTDWNVNLLHKILPDEETGYSNRLLQLDADSKPMKAYSLKNIIFNGKEGTNAEHIFAVDNVTGNIRIDPRLAEYDEGIFKLEEEIKYPALNKLSYKTVQVHNVKKDSMLRFILDQAPDDFGLNFNDFKQHLNKAILANADKSNAKFIFETPEYYKTYKTSLQNRSSVCFYAVKNDKISSKSEILRLLTANVNADSELTKLYQTFKVLNVEPCFRTDHHYSSDILMSRTTLFWMAVSFIGMLILFSFCLYVCFITRYKNFINEKKNLAYESQELYKQPPKKVNSAAFMTINNLPPVQY</sequence>
<reference evidence="3" key="1">
    <citation type="submission" date="2017-02" db="UniProtKB">
        <authorList>
            <consortium name="WormBaseParasite"/>
        </authorList>
    </citation>
    <scope>IDENTIFICATION</scope>
</reference>
<keyword evidence="1" id="KW-0472">Membrane</keyword>
<proteinExistence type="predicted"/>
<protein>
    <submittedName>
        <fullName evidence="3">Cadherin domain-containing protein</fullName>
    </submittedName>
</protein>
<dbReference type="STRING" id="451379.A0A0N5AJL7"/>
<dbReference type="Proteomes" id="UP000046393">
    <property type="component" value="Unplaced"/>
</dbReference>
<dbReference type="GO" id="GO:0016020">
    <property type="term" value="C:membrane"/>
    <property type="evidence" value="ECO:0007669"/>
    <property type="project" value="InterPro"/>
</dbReference>
<dbReference type="CDD" id="cd11304">
    <property type="entry name" value="Cadherin_repeat"/>
    <property type="match status" value="1"/>
</dbReference>
<dbReference type="WBParaSite" id="SMUV_0000466101-mRNA-1">
    <property type="protein sequence ID" value="SMUV_0000466101-mRNA-1"/>
    <property type="gene ID" value="SMUV_0000466101"/>
</dbReference>
<dbReference type="Gene3D" id="2.60.40.60">
    <property type="entry name" value="Cadherins"/>
    <property type="match status" value="1"/>
</dbReference>
<keyword evidence="2" id="KW-1185">Reference proteome</keyword>
<dbReference type="AlphaFoldDB" id="A0A0N5AJL7"/>
<dbReference type="SUPFAM" id="SSF49313">
    <property type="entry name" value="Cadherin-like"/>
    <property type="match status" value="1"/>
</dbReference>
<evidence type="ECO:0000313" key="3">
    <source>
        <dbReference type="WBParaSite" id="SMUV_0000466101-mRNA-1"/>
    </source>
</evidence>
<keyword evidence="1" id="KW-1133">Transmembrane helix</keyword>
<evidence type="ECO:0000256" key="1">
    <source>
        <dbReference type="SAM" id="Phobius"/>
    </source>
</evidence>
<organism evidence="2 3">
    <name type="scientific">Syphacia muris</name>
    <dbReference type="NCBI Taxonomy" id="451379"/>
    <lineage>
        <taxon>Eukaryota</taxon>
        <taxon>Metazoa</taxon>
        <taxon>Ecdysozoa</taxon>
        <taxon>Nematoda</taxon>
        <taxon>Chromadorea</taxon>
        <taxon>Rhabditida</taxon>
        <taxon>Spirurina</taxon>
        <taxon>Oxyuridomorpha</taxon>
        <taxon>Oxyuroidea</taxon>
        <taxon>Oxyuridae</taxon>
        <taxon>Syphacia</taxon>
    </lineage>
</organism>
<dbReference type="InterPro" id="IPR015919">
    <property type="entry name" value="Cadherin-like_sf"/>
</dbReference>
<dbReference type="GO" id="GO:0005509">
    <property type="term" value="F:calcium ion binding"/>
    <property type="evidence" value="ECO:0007669"/>
    <property type="project" value="InterPro"/>
</dbReference>